<dbReference type="EMBL" id="BAAAAF010000002">
    <property type="protein sequence ID" value="GAA0034772.1"/>
    <property type="molecule type" value="Genomic_DNA"/>
</dbReference>
<dbReference type="Proteomes" id="UP001498238">
    <property type="component" value="Unassembled WGS sequence"/>
</dbReference>
<reference evidence="2 3" key="1">
    <citation type="submission" date="2024-01" db="EMBL/GenBank/DDBJ databases">
        <title>Characterization of antibiotic resistant novel bacterial strains and their environmental applications.</title>
        <authorList>
            <person name="Manzoor S."/>
            <person name="Abbas S."/>
            <person name="Arshad M."/>
            <person name="Ahmed I."/>
        </authorList>
    </citation>
    <scope>NUCLEOTIDE SEQUENCE [LARGE SCALE GENOMIC DNA]</scope>
    <source>
        <strain evidence="2 3">NCCP-602</strain>
    </source>
</reference>
<name>A0ABP3C517_9MICO</name>
<protein>
    <submittedName>
        <fullName evidence="2">Uncharacterized protein</fullName>
    </submittedName>
</protein>
<feature type="compositionally biased region" description="Basic and acidic residues" evidence="1">
    <location>
        <begin position="92"/>
        <end position="103"/>
    </location>
</feature>
<evidence type="ECO:0000313" key="2">
    <source>
        <dbReference type="EMBL" id="GAA0034772.1"/>
    </source>
</evidence>
<organism evidence="2 3">
    <name type="scientific">Brevibacterium metallidurans</name>
    <dbReference type="NCBI Taxonomy" id="1482676"/>
    <lineage>
        <taxon>Bacteria</taxon>
        <taxon>Bacillati</taxon>
        <taxon>Actinomycetota</taxon>
        <taxon>Actinomycetes</taxon>
        <taxon>Micrococcales</taxon>
        <taxon>Brevibacteriaceae</taxon>
        <taxon>Brevibacterium</taxon>
    </lineage>
</organism>
<feature type="region of interest" description="Disordered" evidence="1">
    <location>
        <begin position="92"/>
        <end position="117"/>
    </location>
</feature>
<proteinExistence type="predicted"/>
<sequence length="132" mass="14589">MVDESVSPARRMESFTDEVFAAFEPAPLQVLIGAPTPRLRDLDLKRIPHRRRAKVHADLDRPLGWLSPKADGSPGTIRTEIESGRIVGKRADHATDFFSRKSPSEGTSQATEDSSHVSVGVSKLLFDCIHEK</sequence>
<evidence type="ECO:0000256" key="1">
    <source>
        <dbReference type="SAM" id="MobiDB-lite"/>
    </source>
</evidence>
<evidence type="ECO:0000313" key="3">
    <source>
        <dbReference type="Proteomes" id="UP001498238"/>
    </source>
</evidence>
<keyword evidence="3" id="KW-1185">Reference proteome</keyword>
<dbReference type="RefSeq" id="WP_339391742.1">
    <property type="nucleotide sequence ID" value="NZ_BAAAAF010000002.1"/>
</dbReference>
<gene>
    <name evidence="2" type="ORF">NCCP602_07330</name>
</gene>
<comment type="caution">
    <text evidence="2">The sequence shown here is derived from an EMBL/GenBank/DDBJ whole genome shotgun (WGS) entry which is preliminary data.</text>
</comment>
<accession>A0ABP3C517</accession>